<feature type="transmembrane region" description="Helical" evidence="1">
    <location>
        <begin position="377"/>
        <end position="404"/>
    </location>
</feature>
<reference evidence="3 5" key="1">
    <citation type="submission" date="2017-07" db="EMBL/GenBank/DDBJ databases">
        <title>Streptococcus pluranimalium as cause of bovine abortion.</title>
        <authorList>
            <person name="Rodriguez Campos S."/>
            <person name="Gobeli Brawand S."/>
            <person name="Brodard I."/>
            <person name="Rychener L."/>
            <person name="Perreten V."/>
        </authorList>
    </citation>
    <scope>NUCLEOTIDE SEQUENCE [LARGE SCALE GENOMIC DNA]</scope>
    <source>
        <strain evidence="3 5">14A0014</strain>
    </source>
</reference>
<feature type="transmembrane region" description="Helical" evidence="1">
    <location>
        <begin position="344"/>
        <end position="365"/>
    </location>
</feature>
<dbReference type="Proteomes" id="UP000238956">
    <property type="component" value="Chromosome"/>
</dbReference>
<proteinExistence type="predicted"/>
<feature type="transmembrane region" description="Helical" evidence="1">
    <location>
        <begin position="441"/>
        <end position="460"/>
    </location>
</feature>
<organism evidence="2 4">
    <name type="scientific">Streptococcus pluranimalium</name>
    <dbReference type="NCBI Taxonomy" id="82348"/>
    <lineage>
        <taxon>Bacteria</taxon>
        <taxon>Bacillati</taxon>
        <taxon>Bacillota</taxon>
        <taxon>Bacilli</taxon>
        <taxon>Lactobacillales</taxon>
        <taxon>Streptococcaceae</taxon>
        <taxon>Streptococcus</taxon>
    </lineage>
</organism>
<feature type="transmembrane region" description="Helical" evidence="1">
    <location>
        <begin position="157"/>
        <end position="177"/>
    </location>
</feature>
<name>A0A2L0D1Y4_9STRE</name>
<feature type="transmembrane region" description="Helical" evidence="1">
    <location>
        <begin position="62"/>
        <end position="80"/>
    </location>
</feature>
<dbReference type="Pfam" id="PF13687">
    <property type="entry name" value="DUF4153"/>
    <property type="match status" value="1"/>
</dbReference>
<reference evidence="2 4" key="3">
    <citation type="submission" date="2018-02" db="EMBL/GenBank/DDBJ databases">
        <title>Whole genome sequencing analysis of Streptococcus pluranimalium isolated from cattle infected mastitis in China.</title>
        <authorList>
            <person name="Zhang J.-R."/>
            <person name="Hu G.-Z."/>
        </authorList>
    </citation>
    <scope>NUCLEOTIDE SEQUENCE [LARGE SCALE GENOMIC DNA]</scope>
    <source>
        <strain evidence="2 4">TH11417</strain>
    </source>
</reference>
<feature type="transmembrane region" description="Helical" evidence="1">
    <location>
        <begin position="249"/>
        <end position="271"/>
    </location>
</feature>
<keyword evidence="1" id="KW-0812">Transmembrane</keyword>
<feature type="transmembrane region" description="Helical" evidence="1">
    <location>
        <begin position="410"/>
        <end position="429"/>
    </location>
</feature>
<feature type="transmembrane region" description="Helical" evidence="1">
    <location>
        <begin position="198"/>
        <end position="217"/>
    </location>
</feature>
<feature type="transmembrane region" description="Helical" evidence="1">
    <location>
        <begin position="100"/>
        <end position="119"/>
    </location>
</feature>
<evidence type="ECO:0000313" key="5">
    <source>
        <dbReference type="Proteomes" id="UP000255411"/>
    </source>
</evidence>
<dbReference type="InterPro" id="IPR025291">
    <property type="entry name" value="DUF4153"/>
</dbReference>
<dbReference type="RefSeq" id="WP_104967179.1">
    <property type="nucleotide sequence ID" value="NZ_CP022601.1"/>
</dbReference>
<evidence type="ECO:0000313" key="4">
    <source>
        <dbReference type="Proteomes" id="UP000238956"/>
    </source>
</evidence>
<evidence type="ECO:0000313" key="2">
    <source>
        <dbReference type="EMBL" id="AUW95837.1"/>
    </source>
</evidence>
<keyword evidence="1" id="KW-0472">Membrane</keyword>
<dbReference type="OrthoDB" id="2208197at2"/>
<reference evidence="2 4" key="2">
    <citation type="submission" date="2017-12" db="EMBL/GenBank/DDBJ databases">
        <authorList>
            <person name="Hurst M.R.H."/>
        </authorList>
    </citation>
    <scope>NUCLEOTIDE SEQUENCE [LARGE SCALE GENOMIC DNA]</scope>
    <source>
        <strain evidence="2 4">TH11417</strain>
    </source>
</reference>
<dbReference type="KEGG" id="splr:C0J00_01195"/>
<dbReference type="EMBL" id="CP025536">
    <property type="protein sequence ID" value="AUW95837.1"/>
    <property type="molecule type" value="Genomic_DNA"/>
</dbReference>
<dbReference type="Proteomes" id="UP000255411">
    <property type="component" value="Chromosome"/>
</dbReference>
<feature type="transmembrane region" description="Helical" evidence="1">
    <location>
        <begin position="298"/>
        <end position="318"/>
    </location>
</feature>
<keyword evidence="1" id="KW-1133">Transmembrane helix</keyword>
<keyword evidence="4" id="KW-1185">Reference proteome</keyword>
<protein>
    <submittedName>
        <fullName evidence="2">DUF4173 domain-containing protein</fullName>
    </submittedName>
</protein>
<accession>A0A2L0D1Y4</accession>
<dbReference type="AlphaFoldDB" id="A0A2L0D1Y4"/>
<dbReference type="EMBL" id="CP022601">
    <property type="protein sequence ID" value="AXJ12189.1"/>
    <property type="molecule type" value="Genomic_DNA"/>
</dbReference>
<evidence type="ECO:0000313" key="3">
    <source>
        <dbReference type="EMBL" id="AXJ12189.1"/>
    </source>
</evidence>
<dbReference type="GeneID" id="98392526"/>
<evidence type="ECO:0000256" key="1">
    <source>
        <dbReference type="SAM" id="Phobius"/>
    </source>
</evidence>
<gene>
    <name evidence="2" type="ORF">C0J00_01195</name>
    <name evidence="3" type="ORF">Sp14A_02350</name>
</gene>
<sequence>MSIPPAKPLQTNFTSSIIQPKPKPKPNLFNSISDSALRRFKIGTLLLFILSYIYWMGIFEGYIDYIFPFTIGIIFLIEYLGKHNLQTFKSNTHQQLETSFFLSMTVFQAVALSYFGFLGQLEIPQFLALHGSFILYTLSRTNWLSQGHLGVLSWLDLWRGSVLHPFGQFFLAFRVLAQPFQRKKDIDQQKHFRTQFTFILISVLLSLVLVIFVWSQLSQVSESFAQFTRSLTSIFTHFSLDFFNPAVSLFRILMCLPIMLWLYGLIAASILKKRNQKTFDYSRFQEELTQTRQFPSSAIYIILISLSLTYALFFGIGLNELTNLLDTSIKVSPQDASTVAVSGFWQLVRVSLLNFGVLIAFYIFSKEMPWNKKGTRIALTILFVFASLFAALASWKLFGIYIYLYGATPLRLLSAWFVIVLMIWCLLTIARFYKAFQAIRWGIFFSLLSFTILLYLYPLLLG</sequence>
<feature type="transmembrane region" description="Helical" evidence="1">
    <location>
        <begin position="36"/>
        <end position="55"/>
    </location>
</feature>